<dbReference type="InterPro" id="IPR000873">
    <property type="entry name" value="AMP-dep_synth/lig_dom"/>
</dbReference>
<feature type="domain" description="AMP-dependent synthetase/ligase" evidence="1">
    <location>
        <begin position="15"/>
        <end position="385"/>
    </location>
</feature>
<dbReference type="InterPro" id="IPR042099">
    <property type="entry name" value="ANL_N_sf"/>
</dbReference>
<sequence length="530" mass="57042">MNQERLHSFTLADTFREHRRNYPDRLATVDSEISLTWPQLDDRINQLSSALTQAGVGQGDVILWLGQNSFRIVECLGAAAKLGAVCCIANWRQSADETAFVLQDSQPSVVIWQEEEVGDTIRGARDSAGLGSAIWLQHDAQDTGTDSSGSLSYEAFLASGELVDPQDRPIAVQAGAEDPVLMLYTAAFTGTPNGALLSHNALLIQSLMMANLQRIDASYRYLNSGPLFHVATLMTTLATLVMAGTNLFLPRVEAEAVCRLIQDQGCTGAFLMGPTIDQILEFNAADQNGDSPYDLSTLRSFRGKPEWNAMITVDDSPWAVKPAGFGQTEVMGMLTFNAVGGDCVGSAGRASPMVRVRILDPDGQEVASGETGEIVAAGPQVMSGYCNHPEETQRRQEGGWHHTNDLGRRELDGSLSFVGPKGRLIKSAAENIYPAEVEAALNSQDAVRESAVIGIADPTWGQSVCAVVVLNDGAEVTEAELIESVKSRIASYKKPKSIVFRTEPLPRLGWPLDYETLDAEYGGGGYPGSG</sequence>
<dbReference type="PANTHER" id="PTHR43201">
    <property type="entry name" value="ACYL-COA SYNTHETASE"/>
    <property type="match status" value="1"/>
</dbReference>
<organism evidence="4">
    <name type="scientific">freshwater metagenome</name>
    <dbReference type="NCBI Taxonomy" id="449393"/>
    <lineage>
        <taxon>unclassified sequences</taxon>
        <taxon>metagenomes</taxon>
        <taxon>ecological metagenomes</taxon>
    </lineage>
</organism>
<dbReference type="CDD" id="cd17636">
    <property type="entry name" value="PtmA"/>
    <property type="match status" value="1"/>
</dbReference>
<dbReference type="Gene3D" id="3.30.300.30">
    <property type="match status" value="1"/>
</dbReference>
<dbReference type="AlphaFoldDB" id="A0A6J6YAY2"/>
<dbReference type="InterPro" id="IPR045851">
    <property type="entry name" value="AMP-bd_C_sf"/>
</dbReference>
<accession>A0A6J6YAY2</accession>
<evidence type="ECO:0000313" key="4">
    <source>
        <dbReference type="EMBL" id="CAB4802757.1"/>
    </source>
</evidence>
<dbReference type="SUPFAM" id="SSF56801">
    <property type="entry name" value="Acetyl-CoA synthetase-like"/>
    <property type="match status" value="1"/>
</dbReference>
<dbReference type="InterPro" id="IPR025110">
    <property type="entry name" value="AMP-bd_C"/>
</dbReference>
<dbReference type="GO" id="GO:0031956">
    <property type="term" value="F:medium-chain fatty acid-CoA ligase activity"/>
    <property type="evidence" value="ECO:0007669"/>
    <property type="project" value="TreeGrafter"/>
</dbReference>
<dbReference type="EMBL" id="CAFAAQ010000043">
    <property type="protein sequence ID" value="CAB4802757.1"/>
    <property type="molecule type" value="Genomic_DNA"/>
</dbReference>
<dbReference type="GO" id="GO:0006631">
    <property type="term" value="P:fatty acid metabolic process"/>
    <property type="evidence" value="ECO:0007669"/>
    <property type="project" value="TreeGrafter"/>
</dbReference>
<dbReference type="Pfam" id="PF00501">
    <property type="entry name" value="AMP-binding"/>
    <property type="match status" value="1"/>
</dbReference>
<dbReference type="EMBL" id="CAEZXS010000037">
    <property type="protein sequence ID" value="CAB4691918.1"/>
    <property type="molecule type" value="Genomic_DNA"/>
</dbReference>
<gene>
    <name evidence="3" type="ORF">UFOPK2582_00472</name>
    <name evidence="4" type="ORF">UFOPK3046_00663</name>
</gene>
<dbReference type="Gene3D" id="3.40.50.12780">
    <property type="entry name" value="N-terminal domain of ligase-like"/>
    <property type="match status" value="1"/>
</dbReference>
<reference evidence="4" key="1">
    <citation type="submission" date="2020-05" db="EMBL/GenBank/DDBJ databases">
        <authorList>
            <person name="Chiriac C."/>
            <person name="Salcher M."/>
            <person name="Ghai R."/>
            <person name="Kavagutti S V."/>
        </authorList>
    </citation>
    <scope>NUCLEOTIDE SEQUENCE</scope>
</reference>
<evidence type="ECO:0000259" key="1">
    <source>
        <dbReference type="Pfam" id="PF00501"/>
    </source>
</evidence>
<evidence type="ECO:0000313" key="3">
    <source>
        <dbReference type="EMBL" id="CAB4691918.1"/>
    </source>
</evidence>
<name>A0A6J6YAY2_9ZZZZ</name>
<feature type="domain" description="AMP-binding enzyme C-terminal" evidence="2">
    <location>
        <begin position="436"/>
        <end position="506"/>
    </location>
</feature>
<dbReference type="Pfam" id="PF13193">
    <property type="entry name" value="AMP-binding_C"/>
    <property type="match status" value="1"/>
</dbReference>
<proteinExistence type="predicted"/>
<protein>
    <submittedName>
        <fullName evidence="4">Unannotated protein</fullName>
    </submittedName>
</protein>
<evidence type="ECO:0000259" key="2">
    <source>
        <dbReference type="Pfam" id="PF13193"/>
    </source>
</evidence>
<dbReference type="PANTHER" id="PTHR43201:SF32">
    <property type="entry name" value="2-SUCCINYLBENZOATE--COA LIGASE, CHLOROPLASTIC_PEROXISOMAL"/>
    <property type="match status" value="1"/>
</dbReference>